<keyword evidence="2" id="KW-1185">Reference proteome</keyword>
<protein>
    <recommendedName>
        <fullName evidence="3">NAD(P)-binding domain-containing protein</fullName>
    </recommendedName>
</protein>
<proteinExistence type="predicted"/>
<accession>A0ABY5JRK2</accession>
<dbReference type="RefSeq" id="WP_256707114.1">
    <property type="nucleotide sequence ID" value="NZ_CP101914.1"/>
</dbReference>
<sequence length="200" mass="22979">MRILVIPHNHWVGYHIVTRLLDNGYQVDGIRSAQLNSGLEDFFGRNSHFQEVDQVKNDYDLAIIINQSEIKNLHEHTEKVILIQTVSDQNAVSDNSAASVISVPYLIGEGMELEENKVYADGELVSCSDEAWQKKAIYIKDFLNVFMQWIKMTHLPKLIEINSVNDNLTNTKVEKKQVLLENRDINTVIKAIQTFNKRLQ</sequence>
<evidence type="ECO:0000313" key="2">
    <source>
        <dbReference type="Proteomes" id="UP001059773"/>
    </source>
</evidence>
<organism evidence="1 2">
    <name type="scientific">Oceanobacillus jeddahense</name>
    <dbReference type="NCBI Taxonomy" id="1462527"/>
    <lineage>
        <taxon>Bacteria</taxon>
        <taxon>Bacillati</taxon>
        <taxon>Bacillota</taxon>
        <taxon>Bacilli</taxon>
        <taxon>Bacillales</taxon>
        <taxon>Bacillaceae</taxon>
        <taxon>Oceanobacillus</taxon>
    </lineage>
</organism>
<evidence type="ECO:0008006" key="3">
    <source>
        <dbReference type="Google" id="ProtNLM"/>
    </source>
</evidence>
<dbReference type="Proteomes" id="UP001059773">
    <property type="component" value="Chromosome"/>
</dbReference>
<evidence type="ECO:0000313" key="1">
    <source>
        <dbReference type="EMBL" id="UUI01808.1"/>
    </source>
</evidence>
<gene>
    <name evidence="1" type="ORF">NP439_17380</name>
</gene>
<name>A0ABY5JRK2_9BACI</name>
<dbReference type="EMBL" id="CP101914">
    <property type="protein sequence ID" value="UUI01808.1"/>
    <property type="molecule type" value="Genomic_DNA"/>
</dbReference>
<reference evidence="1" key="1">
    <citation type="submission" date="2022-07" db="EMBL/GenBank/DDBJ databases">
        <title>FELIX.</title>
        <authorList>
            <person name="Wan K.H."/>
            <person name="Park S."/>
            <person name="Lawrence Q."/>
            <person name="Eichenberger J.P."/>
            <person name="Booth B.W."/>
            <person name="Piaggio A.J."/>
            <person name="Chandler J.C."/>
            <person name="Franklin A.B."/>
            <person name="Celniker S.E."/>
        </authorList>
    </citation>
    <scope>NUCLEOTIDE SEQUENCE</scope>
    <source>
        <strain evidence="1">QA-1986 374</strain>
    </source>
</reference>